<evidence type="ECO:0000313" key="3">
    <source>
        <dbReference type="Proteomes" id="UP001207582"/>
    </source>
</evidence>
<dbReference type="RefSeq" id="WP_264771421.1">
    <property type="nucleotide sequence ID" value="NZ_JAPDOG010000004.1"/>
</dbReference>
<accession>A0ABT3J0N6</accession>
<name>A0ABT3J0N6_9RHOB</name>
<keyword evidence="1" id="KW-0732">Signal</keyword>
<dbReference type="Proteomes" id="UP001207582">
    <property type="component" value="Unassembled WGS sequence"/>
</dbReference>
<feature type="signal peptide" evidence="1">
    <location>
        <begin position="1"/>
        <end position="18"/>
    </location>
</feature>
<proteinExistence type="predicted"/>
<organism evidence="2 3">
    <name type="scientific">Defluviimonas salinarum</name>
    <dbReference type="NCBI Taxonomy" id="2992147"/>
    <lineage>
        <taxon>Bacteria</taxon>
        <taxon>Pseudomonadati</taxon>
        <taxon>Pseudomonadota</taxon>
        <taxon>Alphaproteobacteria</taxon>
        <taxon>Rhodobacterales</taxon>
        <taxon>Paracoccaceae</taxon>
        <taxon>Albidovulum</taxon>
    </lineage>
</organism>
<dbReference type="EMBL" id="JAPDOG010000004">
    <property type="protein sequence ID" value="MCW3781244.1"/>
    <property type="molecule type" value="Genomic_DNA"/>
</dbReference>
<gene>
    <name evidence="2" type="ORF">OM960_06540</name>
</gene>
<sequence>MRPLLILAAFGLAQPASAEGWAMKPGDEVFTPDGIAAFVAGTEIRFYDGGRSEYGADGSYAYVYDGGDRAEGRYRIEDDGSVCVEFLNGWSRCDLYVRNGGRVLLIDQKGDRYPLKPTG</sequence>
<evidence type="ECO:0000256" key="1">
    <source>
        <dbReference type="SAM" id="SignalP"/>
    </source>
</evidence>
<comment type="caution">
    <text evidence="2">The sequence shown here is derived from an EMBL/GenBank/DDBJ whole genome shotgun (WGS) entry which is preliminary data.</text>
</comment>
<feature type="chain" id="PRO_5046114279" description="Secreted protein" evidence="1">
    <location>
        <begin position="19"/>
        <end position="119"/>
    </location>
</feature>
<reference evidence="2 3" key="1">
    <citation type="submission" date="2022-10" db="EMBL/GenBank/DDBJ databases">
        <title>Defluviimonas sp. CAU 1641 isolated from mud.</title>
        <authorList>
            <person name="Kim W."/>
        </authorList>
    </citation>
    <scope>NUCLEOTIDE SEQUENCE [LARGE SCALE GENOMIC DNA]</scope>
    <source>
        <strain evidence="2 3">CAU 1641</strain>
    </source>
</reference>
<evidence type="ECO:0000313" key="2">
    <source>
        <dbReference type="EMBL" id="MCW3781244.1"/>
    </source>
</evidence>
<protein>
    <recommendedName>
        <fullName evidence="4">Secreted protein</fullName>
    </recommendedName>
</protein>
<keyword evidence="3" id="KW-1185">Reference proteome</keyword>
<evidence type="ECO:0008006" key="4">
    <source>
        <dbReference type="Google" id="ProtNLM"/>
    </source>
</evidence>